<dbReference type="GO" id="GO:0016787">
    <property type="term" value="F:hydrolase activity"/>
    <property type="evidence" value="ECO:0007669"/>
    <property type="project" value="UniProtKB-KW"/>
</dbReference>
<dbReference type="InterPro" id="IPR012338">
    <property type="entry name" value="Beta-lactam/transpept-like"/>
</dbReference>
<dbReference type="Gene3D" id="3.40.710.10">
    <property type="entry name" value="DD-peptidase/beta-lactamase superfamily"/>
    <property type="match status" value="1"/>
</dbReference>
<keyword evidence="4" id="KW-1185">Reference proteome</keyword>
<dbReference type="EMBL" id="CP012502">
    <property type="protein sequence ID" value="AOM84500.1"/>
    <property type="molecule type" value="Genomic_DNA"/>
</dbReference>
<proteinExistence type="predicted"/>
<protein>
    <submittedName>
        <fullName evidence="3">Putative Beta-lactamase, class C</fullName>
    </submittedName>
</protein>
<keyword evidence="1" id="KW-0378">Hydrolase</keyword>
<dbReference type="InterPro" id="IPR001466">
    <property type="entry name" value="Beta-lactam-related"/>
</dbReference>
<dbReference type="PANTHER" id="PTHR43283:SF11">
    <property type="entry name" value="BETA-LACTAMASE-RELATED DOMAIN-CONTAINING PROTEIN"/>
    <property type="match status" value="1"/>
</dbReference>
<gene>
    <name evidence="3" type="ORF">BBEV_3185</name>
</gene>
<dbReference type="RefSeq" id="WP_232318217.1">
    <property type="nucleotide sequence ID" value="NZ_CP012502.1"/>
</dbReference>
<dbReference type="Proteomes" id="UP000094463">
    <property type="component" value="Chromosome"/>
</dbReference>
<evidence type="ECO:0000256" key="1">
    <source>
        <dbReference type="ARBA" id="ARBA00022801"/>
    </source>
</evidence>
<evidence type="ECO:0000313" key="4">
    <source>
        <dbReference type="Proteomes" id="UP000094463"/>
    </source>
</evidence>
<dbReference type="AlphaFoldDB" id="A0A1D7QZW0"/>
<dbReference type="STRING" id="632773.BBEV_3185"/>
<evidence type="ECO:0000259" key="2">
    <source>
        <dbReference type="Pfam" id="PF00144"/>
    </source>
</evidence>
<feature type="domain" description="Beta-lactamase-related" evidence="2">
    <location>
        <begin position="7"/>
        <end position="332"/>
    </location>
</feature>
<dbReference type="PANTHER" id="PTHR43283">
    <property type="entry name" value="BETA-LACTAMASE-RELATED"/>
    <property type="match status" value="1"/>
</dbReference>
<name>A0A1D7QZW0_9BACI</name>
<dbReference type="KEGG" id="bbev:BBEV_3185"/>
<reference evidence="3 4" key="1">
    <citation type="submission" date="2015-08" db="EMBL/GenBank/DDBJ databases">
        <title>The complete genome sequence of Bacillus beveridgei MLTeJB.</title>
        <authorList>
            <person name="Hanson T.E."/>
            <person name="Mesa C."/>
            <person name="Basesman S.M."/>
            <person name="Oremland R.S."/>
        </authorList>
    </citation>
    <scope>NUCLEOTIDE SEQUENCE [LARGE SCALE GENOMIC DNA]</scope>
    <source>
        <strain evidence="3 4">MLTeJB</strain>
    </source>
</reference>
<dbReference type="Pfam" id="PF00144">
    <property type="entry name" value="Beta-lactamase"/>
    <property type="match status" value="1"/>
</dbReference>
<dbReference type="SUPFAM" id="SSF56601">
    <property type="entry name" value="beta-lactamase/transpeptidase-like"/>
    <property type="match status" value="1"/>
</dbReference>
<sequence length="351" mass="39449">MMVESVQAFLRKEMSVKHAPGACLQVSCNGEIVLSEVFGNKTVFPRTSPMKKNTVFDLASLTKVVATMPALMRLLDAGELTLDDPVSHFLPAFAQQNKASVTVKHLLTHTSGLPAHRPYHTYDDLLSTEMIIAEICAEPLQCQPGSRVIYSDLGFMLLYKIVELITEEPFEHFVKREIFERLNMRETAFNPSFAIDRYASTAYCEKLNDYKRGVVHDENAELMLGISGHAGLFSTLHDVQNYTSMIENHGVFNGERILSKAAVDLSKLNFTPFDSQHRGLGWMLKSQSSASCGDLFSDQSYGHTGFTGTSIWFDPTLNVHVIFLTNRVHTGDSSSFFRLRARLHNFIRSHF</sequence>
<dbReference type="PATRIC" id="fig|632773.3.peg.3340"/>
<organism evidence="3 4">
    <name type="scientific">Salisediminibacterium beveridgei</name>
    <dbReference type="NCBI Taxonomy" id="632773"/>
    <lineage>
        <taxon>Bacteria</taxon>
        <taxon>Bacillati</taxon>
        <taxon>Bacillota</taxon>
        <taxon>Bacilli</taxon>
        <taxon>Bacillales</taxon>
        <taxon>Bacillaceae</taxon>
        <taxon>Salisediminibacterium</taxon>
    </lineage>
</organism>
<dbReference type="InterPro" id="IPR050789">
    <property type="entry name" value="Diverse_Enzym_Activities"/>
</dbReference>
<evidence type="ECO:0000313" key="3">
    <source>
        <dbReference type="EMBL" id="AOM84500.1"/>
    </source>
</evidence>
<accession>A0A1D7QZW0</accession>